<reference evidence="1" key="1">
    <citation type="submission" date="2023-04" db="EMBL/GenBank/DDBJ databases">
        <title>Candida boidinii NBRC 1967.</title>
        <authorList>
            <person name="Ichikawa N."/>
            <person name="Sato H."/>
            <person name="Tonouchi N."/>
        </authorList>
    </citation>
    <scope>NUCLEOTIDE SEQUENCE</scope>
    <source>
        <strain evidence="1">NBRC 1967</strain>
    </source>
</reference>
<evidence type="ECO:0000313" key="2">
    <source>
        <dbReference type="Proteomes" id="UP001165101"/>
    </source>
</evidence>
<proteinExistence type="predicted"/>
<evidence type="ECO:0000313" key="1">
    <source>
        <dbReference type="EMBL" id="GME90828.1"/>
    </source>
</evidence>
<dbReference type="EMBL" id="BSXV01000838">
    <property type="protein sequence ID" value="GME90828.1"/>
    <property type="molecule type" value="Genomic_DNA"/>
</dbReference>
<sequence>MNLEEDLETSNSTISKLKKDLNKLKLDASSSTNTKTSTGNRYSPSTNNIILSEDDGSAGVSSPLNESLGLANISDFNLNQSRVASNSFNRFNDYKDYSNEFLSDMSNIRERLSQWKDWNVDMRPWRSVGMGPVLEL</sequence>
<keyword evidence="2" id="KW-1185">Reference proteome</keyword>
<organism evidence="1 2">
    <name type="scientific">Candida boidinii</name>
    <name type="common">Yeast</name>
    <dbReference type="NCBI Taxonomy" id="5477"/>
    <lineage>
        <taxon>Eukaryota</taxon>
        <taxon>Fungi</taxon>
        <taxon>Dikarya</taxon>
        <taxon>Ascomycota</taxon>
        <taxon>Saccharomycotina</taxon>
        <taxon>Pichiomycetes</taxon>
        <taxon>Pichiales</taxon>
        <taxon>Pichiaceae</taxon>
        <taxon>Ogataea</taxon>
        <taxon>Ogataea/Candida clade</taxon>
    </lineage>
</organism>
<accession>A0ACB5TM70</accession>
<protein>
    <submittedName>
        <fullName evidence="1">Unnamed protein product</fullName>
    </submittedName>
</protein>
<gene>
    <name evidence="1" type="ORF">Cboi01_000202800</name>
</gene>
<name>A0ACB5TM70_CANBO</name>
<comment type="caution">
    <text evidence="1">The sequence shown here is derived from an EMBL/GenBank/DDBJ whole genome shotgun (WGS) entry which is preliminary data.</text>
</comment>
<dbReference type="Proteomes" id="UP001165101">
    <property type="component" value="Unassembled WGS sequence"/>
</dbReference>